<protein>
    <submittedName>
        <fullName evidence="1">Uncharacterized protein</fullName>
    </submittedName>
</protein>
<evidence type="ECO:0000313" key="1">
    <source>
        <dbReference type="EnsemblPlants" id="AVESA.00010b.r2.6CG1128020.1.CDS"/>
    </source>
</evidence>
<sequence>MSTNVFVTFYLKFQMGKRSGTRNKKKTSEVKCSCLLFAEEANFTLLIPYLSKLSPDIISNELPAGELQAGQANVPGMLIPAAQEILFRVIHMITRELEANAYFETISETNIVITESDLPKMMKNTLKEASHDKEVARNKKRDNVHQLRDMIDRVLIATSLLYQGNRRINPELRHLLGLMRDYEAGKCLFLIKYPFCLIPVSNRGQAYIQLYDRTMDVLRTNDPVAYVLVVMGVEVPDDWATKCLGNEQLADSLRRGDYDLHATRNPGTTEPRLIPLKYLRNRPSHSQEGAAAPLTARGVKFTPADLARSLYIRFPMAFVSIQKALHFVGELQKIEGFIDLFPGRLRIPRNH</sequence>
<reference evidence="1" key="2">
    <citation type="submission" date="2025-09" db="UniProtKB">
        <authorList>
            <consortium name="EnsemblPlants"/>
        </authorList>
    </citation>
    <scope>IDENTIFICATION</scope>
</reference>
<accession>A0ACD5Z9D4</accession>
<dbReference type="EnsemblPlants" id="AVESA.00010b.r2.6CG1128020.1">
    <property type="protein sequence ID" value="AVESA.00010b.r2.6CG1128020.1.CDS"/>
    <property type="gene ID" value="AVESA.00010b.r2.6CG1128020"/>
</dbReference>
<reference evidence="1" key="1">
    <citation type="submission" date="2021-05" db="EMBL/GenBank/DDBJ databases">
        <authorList>
            <person name="Scholz U."/>
            <person name="Mascher M."/>
            <person name="Fiebig A."/>
        </authorList>
    </citation>
    <scope>NUCLEOTIDE SEQUENCE [LARGE SCALE GENOMIC DNA]</scope>
</reference>
<organism evidence="1 2">
    <name type="scientific">Avena sativa</name>
    <name type="common">Oat</name>
    <dbReference type="NCBI Taxonomy" id="4498"/>
    <lineage>
        <taxon>Eukaryota</taxon>
        <taxon>Viridiplantae</taxon>
        <taxon>Streptophyta</taxon>
        <taxon>Embryophyta</taxon>
        <taxon>Tracheophyta</taxon>
        <taxon>Spermatophyta</taxon>
        <taxon>Magnoliopsida</taxon>
        <taxon>Liliopsida</taxon>
        <taxon>Poales</taxon>
        <taxon>Poaceae</taxon>
        <taxon>BOP clade</taxon>
        <taxon>Pooideae</taxon>
        <taxon>Poodae</taxon>
        <taxon>Poeae</taxon>
        <taxon>Poeae Chloroplast Group 1 (Aveneae type)</taxon>
        <taxon>Aveninae</taxon>
        <taxon>Avena</taxon>
    </lineage>
</organism>
<evidence type="ECO:0000313" key="2">
    <source>
        <dbReference type="Proteomes" id="UP001732700"/>
    </source>
</evidence>
<dbReference type="Proteomes" id="UP001732700">
    <property type="component" value="Chromosome 6C"/>
</dbReference>
<name>A0ACD5Z9D4_AVESA</name>
<keyword evidence="2" id="KW-1185">Reference proteome</keyword>
<proteinExistence type="predicted"/>